<dbReference type="AlphaFoldDB" id="A0A9E7D317"/>
<reference evidence="2" key="1">
    <citation type="submission" date="2022-03" db="EMBL/GenBank/DDBJ databases">
        <title>Description of Abyssus ytuae gen. nov., sp. nov., a novel member of the family Flavobacteriaceae isolated from the sediment of Mariana Trench.</title>
        <authorList>
            <person name="Zhang J."/>
            <person name="Xu X."/>
        </authorList>
    </citation>
    <scope>NUCLEOTIDE SEQUENCE</scope>
    <source>
        <strain evidence="2">MT3330</strain>
    </source>
</reference>
<dbReference type="PANTHER" id="PTHR46211">
    <property type="entry name" value="GLYCEROPHOSPHORYL DIESTER PHOSPHODIESTERASE"/>
    <property type="match status" value="1"/>
</dbReference>
<dbReference type="PANTHER" id="PTHR46211:SF14">
    <property type="entry name" value="GLYCEROPHOSPHODIESTER PHOSPHODIESTERASE"/>
    <property type="match status" value="1"/>
</dbReference>
<dbReference type="InterPro" id="IPR017946">
    <property type="entry name" value="PLC-like_Pdiesterase_TIM-brl"/>
</dbReference>
<dbReference type="GO" id="GO:0008081">
    <property type="term" value="F:phosphoric diester hydrolase activity"/>
    <property type="evidence" value="ECO:0007669"/>
    <property type="project" value="InterPro"/>
</dbReference>
<dbReference type="Pfam" id="PF03009">
    <property type="entry name" value="GDPD"/>
    <property type="match status" value="1"/>
</dbReference>
<dbReference type="KEGG" id="fbm:MQE35_05710"/>
<name>A0A9E7D317_9FLAO</name>
<gene>
    <name evidence="2" type="ORF">MQE35_05710</name>
</gene>
<feature type="domain" description="GP-PDE" evidence="1">
    <location>
        <begin position="5"/>
        <end position="231"/>
    </location>
</feature>
<evidence type="ECO:0000313" key="3">
    <source>
        <dbReference type="Proteomes" id="UP000831290"/>
    </source>
</evidence>
<keyword evidence="3" id="KW-1185">Reference proteome</keyword>
<dbReference type="EMBL" id="CP094358">
    <property type="protein sequence ID" value="UOB18788.1"/>
    <property type="molecule type" value="Genomic_DNA"/>
</dbReference>
<dbReference type="GO" id="GO:0006629">
    <property type="term" value="P:lipid metabolic process"/>
    <property type="evidence" value="ECO:0007669"/>
    <property type="project" value="InterPro"/>
</dbReference>
<evidence type="ECO:0000313" key="2">
    <source>
        <dbReference type="EMBL" id="UOB18788.1"/>
    </source>
</evidence>
<dbReference type="SUPFAM" id="SSF51695">
    <property type="entry name" value="PLC-like phosphodiesterases"/>
    <property type="match status" value="1"/>
</dbReference>
<evidence type="ECO:0000259" key="1">
    <source>
        <dbReference type="PROSITE" id="PS51704"/>
    </source>
</evidence>
<organism evidence="2 3">
    <name type="scientific">Abyssalbus ytuae</name>
    <dbReference type="NCBI Taxonomy" id="2926907"/>
    <lineage>
        <taxon>Bacteria</taxon>
        <taxon>Pseudomonadati</taxon>
        <taxon>Bacteroidota</taxon>
        <taxon>Flavobacteriia</taxon>
        <taxon>Flavobacteriales</taxon>
        <taxon>Flavobacteriaceae</taxon>
        <taxon>Abyssalbus</taxon>
    </lineage>
</organism>
<dbReference type="Gene3D" id="3.20.20.190">
    <property type="entry name" value="Phosphatidylinositol (PI) phosphodiesterase"/>
    <property type="match status" value="1"/>
</dbReference>
<dbReference type="Proteomes" id="UP000831290">
    <property type="component" value="Chromosome"/>
</dbReference>
<accession>A0A9E7D317</accession>
<protein>
    <submittedName>
        <fullName evidence="2">Glycerophosphodiester phosphodiesterase</fullName>
    </submittedName>
</protein>
<dbReference type="RefSeq" id="WP_255845405.1">
    <property type="nucleotide sequence ID" value="NZ_CP094358.1"/>
</dbReference>
<dbReference type="InterPro" id="IPR030395">
    <property type="entry name" value="GP_PDE_dom"/>
</dbReference>
<dbReference type="PROSITE" id="PS51704">
    <property type="entry name" value="GP_PDE"/>
    <property type="match status" value="1"/>
</dbReference>
<proteinExistence type="predicted"/>
<sequence>MNKKTLNIGHRGARGHVAENTLESIKKALEFDADGVEIDVFKCKSGEIVVIHDETVNRTTNAIGNVEDFTLTELKSITVEGKYKIPTLEEVLDVLDARYLLNIELKGRNTAKATSDIIENYIDNKGWKPKQFVVSSFEWDELRDFYQLNKEIPIGILTEENPLDAINVAKELNAVAIHPYYVYLLPEVVDSIHKEGLKVYTWTVNEPKDIKTMLNIGVDAIITDYPERVIE</sequence>